<organism evidence="2 3">
    <name type="scientific">Paenibacillus antri</name>
    <dbReference type="NCBI Taxonomy" id="2582848"/>
    <lineage>
        <taxon>Bacteria</taxon>
        <taxon>Bacillati</taxon>
        <taxon>Bacillota</taxon>
        <taxon>Bacilli</taxon>
        <taxon>Bacillales</taxon>
        <taxon>Paenibacillaceae</taxon>
        <taxon>Paenibacillus</taxon>
    </lineage>
</organism>
<feature type="transmembrane region" description="Helical" evidence="1">
    <location>
        <begin position="21"/>
        <end position="43"/>
    </location>
</feature>
<gene>
    <name evidence="2" type="ORF">FE782_19470</name>
</gene>
<protein>
    <submittedName>
        <fullName evidence="2">DNA-directed RNA polymerase subunit beta</fullName>
    </submittedName>
</protein>
<keyword evidence="1" id="KW-0472">Membrane</keyword>
<dbReference type="AlphaFoldDB" id="A0A5R9GGK3"/>
<keyword evidence="1" id="KW-1133">Transmembrane helix</keyword>
<keyword evidence="2" id="KW-0804">Transcription</keyword>
<dbReference type="InterPro" id="IPR024596">
    <property type="entry name" value="RNApol_su_b/EpuA"/>
</dbReference>
<sequence length="75" mass="8586">MSNGKQTKTTKKRPLPKGWRIALRICRSLIFPLLLIIGLYAGLRIGYVRFGGGDPSDVLQWETWKHMLDLVFAEN</sequence>
<proteinExistence type="predicted"/>
<evidence type="ECO:0000313" key="3">
    <source>
        <dbReference type="Proteomes" id="UP000309676"/>
    </source>
</evidence>
<dbReference type="Pfam" id="PF11772">
    <property type="entry name" value="EpuA"/>
    <property type="match status" value="1"/>
</dbReference>
<dbReference type="GO" id="GO:0000428">
    <property type="term" value="C:DNA-directed RNA polymerase complex"/>
    <property type="evidence" value="ECO:0007669"/>
    <property type="project" value="UniProtKB-KW"/>
</dbReference>
<dbReference type="OrthoDB" id="2990424at2"/>
<evidence type="ECO:0000313" key="2">
    <source>
        <dbReference type="EMBL" id="TLS50545.1"/>
    </source>
</evidence>
<name>A0A5R9GGK3_9BACL</name>
<keyword evidence="1" id="KW-0812">Transmembrane</keyword>
<comment type="caution">
    <text evidence="2">The sequence shown here is derived from an EMBL/GenBank/DDBJ whole genome shotgun (WGS) entry which is preliminary data.</text>
</comment>
<dbReference type="Proteomes" id="UP000309676">
    <property type="component" value="Unassembled WGS sequence"/>
</dbReference>
<dbReference type="EMBL" id="VCIW01000014">
    <property type="protein sequence ID" value="TLS50545.1"/>
    <property type="molecule type" value="Genomic_DNA"/>
</dbReference>
<dbReference type="RefSeq" id="WP_138195912.1">
    <property type="nucleotide sequence ID" value="NZ_VCIW01000014.1"/>
</dbReference>
<evidence type="ECO:0000256" key="1">
    <source>
        <dbReference type="SAM" id="Phobius"/>
    </source>
</evidence>
<reference evidence="2 3" key="1">
    <citation type="submission" date="2019-05" db="EMBL/GenBank/DDBJ databases">
        <authorList>
            <person name="Narsing Rao M.P."/>
            <person name="Li W.J."/>
        </authorList>
    </citation>
    <scope>NUCLEOTIDE SEQUENCE [LARGE SCALE GENOMIC DNA]</scope>
    <source>
        <strain evidence="2 3">SYSU_K30003</strain>
    </source>
</reference>
<keyword evidence="2" id="KW-0240">DNA-directed RNA polymerase</keyword>
<accession>A0A5R9GGK3</accession>
<keyword evidence="3" id="KW-1185">Reference proteome</keyword>